<dbReference type="InterPro" id="IPR000994">
    <property type="entry name" value="Pept_M24"/>
</dbReference>
<gene>
    <name evidence="4" type="ORF">HBA54_20630</name>
</gene>
<dbReference type="CDD" id="cd01066">
    <property type="entry name" value="APP_MetAP"/>
    <property type="match status" value="1"/>
</dbReference>
<evidence type="ECO:0000313" key="5">
    <source>
        <dbReference type="Proteomes" id="UP000761264"/>
    </source>
</evidence>
<keyword evidence="4" id="KW-0031">Aminopeptidase</keyword>
<organism evidence="4 5">
    <name type="scientific">Pelagibius litoralis</name>
    <dbReference type="NCBI Taxonomy" id="374515"/>
    <lineage>
        <taxon>Bacteria</taxon>
        <taxon>Pseudomonadati</taxon>
        <taxon>Pseudomonadota</taxon>
        <taxon>Alphaproteobacteria</taxon>
        <taxon>Rhodospirillales</taxon>
        <taxon>Rhodovibrionaceae</taxon>
        <taxon>Pelagibius</taxon>
    </lineage>
</organism>
<dbReference type="SUPFAM" id="SSF53092">
    <property type="entry name" value="Creatinase/prolidase N-terminal domain"/>
    <property type="match status" value="1"/>
</dbReference>
<dbReference type="GO" id="GO:0004177">
    <property type="term" value="F:aminopeptidase activity"/>
    <property type="evidence" value="ECO:0007669"/>
    <property type="project" value="UniProtKB-KW"/>
</dbReference>
<evidence type="ECO:0000259" key="2">
    <source>
        <dbReference type="Pfam" id="PF00557"/>
    </source>
</evidence>
<reference evidence="4" key="1">
    <citation type="submission" date="2020-03" db="EMBL/GenBank/DDBJ databases">
        <title>Genome of Pelagibius litoralis DSM 21314T.</title>
        <authorList>
            <person name="Wang G."/>
        </authorList>
    </citation>
    <scope>NUCLEOTIDE SEQUENCE</scope>
    <source>
        <strain evidence="4">DSM 21314</strain>
    </source>
</reference>
<name>A0A967KEZ5_9PROT</name>
<dbReference type="EMBL" id="JAAQPH010000018">
    <property type="protein sequence ID" value="NIA71010.1"/>
    <property type="molecule type" value="Genomic_DNA"/>
</dbReference>
<dbReference type="RefSeq" id="WP_167228205.1">
    <property type="nucleotide sequence ID" value="NZ_JAAQPH010000018.1"/>
</dbReference>
<dbReference type="InterPro" id="IPR036005">
    <property type="entry name" value="Creatinase/aminopeptidase-like"/>
</dbReference>
<keyword evidence="4" id="KW-0378">Hydrolase</keyword>
<keyword evidence="4" id="KW-0645">Protease</keyword>
<dbReference type="SUPFAM" id="SSF55920">
    <property type="entry name" value="Creatinase/aminopeptidase"/>
    <property type="match status" value="1"/>
</dbReference>
<sequence>MAPDGTPLTQAPPTGLGSADKNGVDKAALRAWRLERLRAELRRRDYAGILLYDPINVRYATDSRNMAVWCLHNAVRYCFVATEGPVVVFDFHNCEHLSEGIEVIDEIRPGTSWFYFEAGPRSAEQAGVWAAEIAELVIRHGGGNRRLAVDKCEPLGVAALQALGITIHDGQEVTELARVIKGPQELACMRASIAVCQEAMAQMRRQLTPGMTENQLWAVMNQVNAANGGEWIETRLLSAGGRTNPWFRECSDAVIEAGDIVSFDTDLIGPYGYCADLSRTFFCGDGRPSDDQRRLFGLAREQIQANTALLKPGLGFRELSEKAWNLPASCAANRYSVVVHGVGLCDEYPAVKYAADFARSGYDGVFEAGMTVCVESYMGEEGGHEGVKLEQQILITETGPELLSDFPFEEALLSREV</sequence>
<feature type="domain" description="Peptidase M24" evidence="2">
    <location>
        <begin position="187"/>
        <end position="397"/>
    </location>
</feature>
<evidence type="ECO:0000256" key="1">
    <source>
        <dbReference type="SAM" id="MobiDB-lite"/>
    </source>
</evidence>
<accession>A0A967KEZ5</accession>
<dbReference type="InterPro" id="IPR000587">
    <property type="entry name" value="Creatinase_N"/>
</dbReference>
<comment type="caution">
    <text evidence="4">The sequence shown here is derived from an EMBL/GenBank/DDBJ whole genome shotgun (WGS) entry which is preliminary data.</text>
</comment>
<evidence type="ECO:0000313" key="4">
    <source>
        <dbReference type="EMBL" id="NIA71010.1"/>
    </source>
</evidence>
<protein>
    <submittedName>
        <fullName evidence="4">Aminopeptidase P family protein</fullName>
    </submittedName>
</protein>
<dbReference type="Pfam" id="PF01321">
    <property type="entry name" value="Creatinase_N"/>
    <property type="match status" value="1"/>
</dbReference>
<dbReference type="Gene3D" id="3.90.230.10">
    <property type="entry name" value="Creatinase/methionine aminopeptidase superfamily"/>
    <property type="match status" value="1"/>
</dbReference>
<dbReference type="InterPro" id="IPR050659">
    <property type="entry name" value="Peptidase_M24B"/>
</dbReference>
<evidence type="ECO:0000259" key="3">
    <source>
        <dbReference type="Pfam" id="PF01321"/>
    </source>
</evidence>
<dbReference type="PANTHER" id="PTHR46112:SF2">
    <property type="entry name" value="XAA-PRO AMINOPEPTIDASE P-RELATED"/>
    <property type="match status" value="1"/>
</dbReference>
<dbReference type="Pfam" id="PF00557">
    <property type="entry name" value="Peptidase_M24"/>
    <property type="match status" value="1"/>
</dbReference>
<dbReference type="PANTHER" id="PTHR46112">
    <property type="entry name" value="AMINOPEPTIDASE"/>
    <property type="match status" value="1"/>
</dbReference>
<dbReference type="Gene3D" id="3.40.350.10">
    <property type="entry name" value="Creatinase/prolidase N-terminal domain"/>
    <property type="match status" value="1"/>
</dbReference>
<feature type="domain" description="Creatinase N-terminal" evidence="3">
    <location>
        <begin position="33"/>
        <end position="178"/>
    </location>
</feature>
<feature type="region of interest" description="Disordered" evidence="1">
    <location>
        <begin position="1"/>
        <end position="21"/>
    </location>
</feature>
<dbReference type="AlphaFoldDB" id="A0A967KEZ5"/>
<proteinExistence type="predicted"/>
<dbReference type="Proteomes" id="UP000761264">
    <property type="component" value="Unassembled WGS sequence"/>
</dbReference>
<dbReference type="InterPro" id="IPR029149">
    <property type="entry name" value="Creatin/AminoP/Spt16_N"/>
</dbReference>
<keyword evidence="5" id="KW-1185">Reference proteome</keyword>